<sequence>MSDSWMIYSSVNYELTKTEACTIRAYLLKNHLRYLLKDNIQKTKTMKWFKVDDKCKFARRFNVVMSISIFSSFIMSFMLLGYSVESVLAFLIVFPAVVFIFKKYKYRLQDFCYKTYSARCIKYRKFTLRCLTIIRANGLIKLSMHSLRRTKSVELNNIDGLGKIVTSAGKMQYFECSTLRVVADVGDVIFYGVIDRDNGNFYILPIPVRYHSRFARVITGNHNTL</sequence>
<evidence type="ECO:0000313" key="2">
    <source>
        <dbReference type="Proteomes" id="UP000234412"/>
    </source>
</evidence>
<organism evidence="1 2">
    <name type="scientific">Klebsiella variicola</name>
    <dbReference type="NCBI Taxonomy" id="244366"/>
    <lineage>
        <taxon>Bacteria</taxon>
        <taxon>Pseudomonadati</taxon>
        <taxon>Pseudomonadota</taxon>
        <taxon>Gammaproteobacteria</taxon>
        <taxon>Enterobacterales</taxon>
        <taxon>Enterobacteriaceae</taxon>
        <taxon>Klebsiella/Raoultella group</taxon>
        <taxon>Klebsiella</taxon>
        <taxon>Klebsiella pneumoniae complex</taxon>
    </lineage>
</organism>
<protein>
    <submittedName>
        <fullName evidence="1">Uncharacterized protein</fullName>
    </submittedName>
</protein>
<dbReference type="AlphaFoldDB" id="A0A2N4YXV9"/>
<comment type="caution">
    <text evidence="1">The sequence shown here is derived from an EMBL/GenBank/DDBJ whole genome shotgun (WGS) entry which is preliminary data.</text>
</comment>
<accession>A0A2N4YXV9</accession>
<dbReference type="RefSeq" id="WP_087499021.1">
    <property type="nucleotide sequence ID" value="NZ_BIKC01000001.1"/>
</dbReference>
<dbReference type="Proteomes" id="UP000234412">
    <property type="component" value="Unassembled WGS sequence"/>
</dbReference>
<proteinExistence type="predicted"/>
<evidence type="ECO:0000313" key="1">
    <source>
        <dbReference type="EMBL" id="PLM92797.1"/>
    </source>
</evidence>
<name>A0A2N4YXV9_KLEVA</name>
<reference evidence="1 2" key="2">
    <citation type="submission" date="2018-01" db="EMBL/GenBank/DDBJ databases">
        <title>Genomic study of Klebsiella pneumoniae.</title>
        <authorList>
            <person name="Yang Y."/>
            <person name="Bicalho R."/>
        </authorList>
    </citation>
    <scope>NUCLEOTIDE SEQUENCE [LARGE SCALE GENOMIC DNA]</scope>
    <source>
        <strain evidence="1 2">A8</strain>
    </source>
</reference>
<gene>
    <name evidence="1" type="ORF">CWN47_20575</name>
</gene>
<dbReference type="EMBL" id="PIDP01000821">
    <property type="protein sequence ID" value="PLM92797.1"/>
    <property type="molecule type" value="Genomic_DNA"/>
</dbReference>
<reference evidence="1 2" key="1">
    <citation type="submission" date="2017-11" db="EMBL/GenBank/DDBJ databases">
        <authorList>
            <person name="Han C.G."/>
        </authorList>
    </citation>
    <scope>NUCLEOTIDE SEQUENCE [LARGE SCALE GENOMIC DNA]</scope>
    <source>
        <strain evidence="1 2">A8</strain>
    </source>
</reference>